<dbReference type="PROSITE" id="PS51406">
    <property type="entry name" value="FIBRINOGEN_C_2"/>
    <property type="match status" value="1"/>
</dbReference>
<organism evidence="2 3">
    <name type="scientific">Anopheles epiroticus</name>
    <dbReference type="NCBI Taxonomy" id="199890"/>
    <lineage>
        <taxon>Eukaryota</taxon>
        <taxon>Metazoa</taxon>
        <taxon>Ecdysozoa</taxon>
        <taxon>Arthropoda</taxon>
        <taxon>Hexapoda</taxon>
        <taxon>Insecta</taxon>
        <taxon>Pterygota</taxon>
        <taxon>Neoptera</taxon>
        <taxon>Endopterygota</taxon>
        <taxon>Diptera</taxon>
        <taxon>Nematocera</taxon>
        <taxon>Culicoidea</taxon>
        <taxon>Culicidae</taxon>
        <taxon>Anophelinae</taxon>
        <taxon>Anopheles</taxon>
    </lineage>
</organism>
<dbReference type="InterPro" id="IPR002181">
    <property type="entry name" value="Fibrinogen_a/b/g_C_dom"/>
</dbReference>
<name>A0A182P847_9DIPT</name>
<dbReference type="PANTHER" id="PTHR19143">
    <property type="entry name" value="FIBRINOGEN/TENASCIN/ANGIOPOEITIN"/>
    <property type="match status" value="1"/>
</dbReference>
<dbReference type="Proteomes" id="UP000075885">
    <property type="component" value="Unassembled WGS sequence"/>
</dbReference>
<dbReference type="VEuPathDB" id="VectorBase:AEPI003100"/>
<dbReference type="EnsemblMetazoa" id="AEPI003100-RA">
    <property type="protein sequence ID" value="AEPI003100-PA"/>
    <property type="gene ID" value="AEPI003100"/>
</dbReference>
<evidence type="ECO:0000259" key="1">
    <source>
        <dbReference type="PROSITE" id="PS51406"/>
    </source>
</evidence>
<accession>A0A182P847</accession>
<dbReference type="InterPro" id="IPR036056">
    <property type="entry name" value="Fibrinogen-like_C"/>
</dbReference>
<dbReference type="SUPFAM" id="SSF56496">
    <property type="entry name" value="Fibrinogen C-terminal domain-like"/>
    <property type="match status" value="1"/>
</dbReference>
<sequence length="170" mass="19802">MQKQLELLQQNVQQNVQQNRMEIERFQQEAFKKLVHHDSGVYFVNIKPYSNTSFEVFRDGSDNHGHGSNWTVFQRRFDGSVDFNRNWTDYKHGFGSLRGEHWLGLDKLKAILDTERHELLIVMEDFEGVIAYAKYDNFRIGSEDEKYVLKSLGKHAGIVGDSFSGQINLT</sequence>
<feature type="domain" description="Fibrinogen C-terminal" evidence="1">
    <location>
        <begin position="18"/>
        <end position="170"/>
    </location>
</feature>
<keyword evidence="3" id="KW-1185">Reference proteome</keyword>
<protein>
    <submittedName>
        <fullName evidence="2">Fibrinogen C-terminal domain-containing protein</fullName>
    </submittedName>
</protein>
<dbReference type="STRING" id="199890.A0A182P847"/>
<dbReference type="Gene3D" id="3.90.215.10">
    <property type="entry name" value="Gamma Fibrinogen, chain A, domain 1"/>
    <property type="match status" value="1"/>
</dbReference>
<reference evidence="3" key="1">
    <citation type="submission" date="2013-03" db="EMBL/GenBank/DDBJ databases">
        <title>The Genome Sequence of Anopheles epiroticus epiroticus2.</title>
        <authorList>
            <consortium name="The Broad Institute Genomics Platform"/>
            <person name="Neafsey D.E."/>
            <person name="Howell P."/>
            <person name="Walker B."/>
            <person name="Young S.K."/>
            <person name="Zeng Q."/>
            <person name="Gargeya S."/>
            <person name="Fitzgerald M."/>
            <person name="Haas B."/>
            <person name="Abouelleil A."/>
            <person name="Allen A.W."/>
            <person name="Alvarado L."/>
            <person name="Arachchi H.M."/>
            <person name="Berlin A.M."/>
            <person name="Chapman S.B."/>
            <person name="Gainer-Dewar J."/>
            <person name="Goldberg J."/>
            <person name="Griggs A."/>
            <person name="Gujja S."/>
            <person name="Hansen M."/>
            <person name="Howarth C."/>
            <person name="Imamovic A."/>
            <person name="Ireland A."/>
            <person name="Larimer J."/>
            <person name="McCowan C."/>
            <person name="Murphy C."/>
            <person name="Pearson M."/>
            <person name="Poon T.W."/>
            <person name="Priest M."/>
            <person name="Roberts A."/>
            <person name="Saif S."/>
            <person name="Shea T."/>
            <person name="Sisk P."/>
            <person name="Sykes S."/>
            <person name="Wortman J."/>
            <person name="Nusbaum C."/>
            <person name="Birren B."/>
        </authorList>
    </citation>
    <scope>NUCLEOTIDE SEQUENCE [LARGE SCALE GENOMIC DNA]</scope>
    <source>
        <strain evidence="3">Epiroticus2</strain>
    </source>
</reference>
<evidence type="ECO:0000313" key="2">
    <source>
        <dbReference type="EnsemblMetazoa" id="AEPI003100-PA"/>
    </source>
</evidence>
<proteinExistence type="predicted"/>
<dbReference type="InterPro" id="IPR050373">
    <property type="entry name" value="Fibrinogen_C-term_domain"/>
</dbReference>
<dbReference type="InterPro" id="IPR014716">
    <property type="entry name" value="Fibrinogen_a/b/g_C_1"/>
</dbReference>
<dbReference type="GO" id="GO:0005615">
    <property type="term" value="C:extracellular space"/>
    <property type="evidence" value="ECO:0007669"/>
    <property type="project" value="TreeGrafter"/>
</dbReference>
<dbReference type="PANTHER" id="PTHR19143:SF327">
    <property type="entry name" value="FI21813P1-RELATED"/>
    <property type="match status" value="1"/>
</dbReference>
<dbReference type="Pfam" id="PF00147">
    <property type="entry name" value="Fibrinogen_C"/>
    <property type="match status" value="1"/>
</dbReference>
<evidence type="ECO:0000313" key="3">
    <source>
        <dbReference type="Proteomes" id="UP000075885"/>
    </source>
</evidence>
<dbReference type="AlphaFoldDB" id="A0A182P847"/>
<reference evidence="2" key="2">
    <citation type="submission" date="2020-05" db="UniProtKB">
        <authorList>
            <consortium name="EnsemblMetazoa"/>
        </authorList>
    </citation>
    <scope>IDENTIFICATION</scope>
    <source>
        <strain evidence="2">Epiroticus2</strain>
    </source>
</reference>
<dbReference type="SMART" id="SM00186">
    <property type="entry name" value="FBG"/>
    <property type="match status" value="1"/>
</dbReference>